<keyword evidence="4 13" id="KW-0645">Protease</keyword>
<dbReference type="GO" id="GO:0016020">
    <property type="term" value="C:membrane"/>
    <property type="evidence" value="ECO:0007669"/>
    <property type="project" value="UniProtKB-SubCell"/>
</dbReference>
<dbReference type="EC" id="3.4.24.-" evidence="11"/>
<evidence type="ECO:0000256" key="2">
    <source>
        <dbReference type="ARBA" id="ARBA00004141"/>
    </source>
</evidence>
<organism evidence="13 14">
    <name type="scientific">Aerolutibacter ruishenii</name>
    <dbReference type="NCBI Taxonomy" id="686800"/>
    <lineage>
        <taxon>Bacteria</taxon>
        <taxon>Pseudomonadati</taxon>
        <taxon>Pseudomonadota</taxon>
        <taxon>Gammaproteobacteria</taxon>
        <taxon>Lysobacterales</taxon>
        <taxon>Lysobacteraceae</taxon>
        <taxon>Aerolutibacter</taxon>
    </lineage>
</organism>
<dbReference type="InterPro" id="IPR008915">
    <property type="entry name" value="Peptidase_M50"/>
</dbReference>
<evidence type="ECO:0000256" key="6">
    <source>
        <dbReference type="ARBA" id="ARBA00022801"/>
    </source>
</evidence>
<evidence type="ECO:0000256" key="10">
    <source>
        <dbReference type="ARBA" id="ARBA00023136"/>
    </source>
</evidence>
<dbReference type="PANTHER" id="PTHR42837">
    <property type="entry name" value="REGULATOR OF SIGMA-E PROTEASE RSEP"/>
    <property type="match status" value="1"/>
</dbReference>
<name>A0A562LSH1_9GAMM</name>
<dbReference type="Gene3D" id="2.30.42.10">
    <property type="match status" value="2"/>
</dbReference>
<dbReference type="CDD" id="cd06163">
    <property type="entry name" value="S2P-M50_PDZ_RseP-like"/>
    <property type="match status" value="2"/>
</dbReference>
<evidence type="ECO:0000256" key="3">
    <source>
        <dbReference type="ARBA" id="ARBA00007931"/>
    </source>
</evidence>
<keyword evidence="10 11" id="KW-0472">Membrane</keyword>
<dbReference type="InterPro" id="IPR001478">
    <property type="entry name" value="PDZ"/>
</dbReference>
<evidence type="ECO:0000256" key="5">
    <source>
        <dbReference type="ARBA" id="ARBA00022692"/>
    </source>
</evidence>
<keyword evidence="5 11" id="KW-0812">Transmembrane</keyword>
<protein>
    <recommendedName>
        <fullName evidence="11">Zinc metalloprotease</fullName>
        <ecNumber evidence="11">3.4.24.-</ecNumber>
    </recommendedName>
</protein>
<dbReference type="AlphaFoldDB" id="A0A562LSH1"/>
<keyword evidence="8 11" id="KW-1133">Transmembrane helix</keyword>
<dbReference type="NCBIfam" id="TIGR00054">
    <property type="entry name" value="RIP metalloprotease RseP"/>
    <property type="match status" value="1"/>
</dbReference>
<dbReference type="OrthoDB" id="9782003at2"/>
<feature type="domain" description="PDZ" evidence="12">
    <location>
        <begin position="116"/>
        <end position="185"/>
    </location>
</feature>
<evidence type="ECO:0000256" key="11">
    <source>
        <dbReference type="RuleBase" id="RU362031"/>
    </source>
</evidence>
<gene>
    <name evidence="13" type="ORF">IP93_01675</name>
</gene>
<feature type="transmembrane region" description="Helical" evidence="11">
    <location>
        <begin position="98"/>
        <end position="120"/>
    </location>
</feature>
<dbReference type="SUPFAM" id="SSF50156">
    <property type="entry name" value="PDZ domain-like"/>
    <property type="match status" value="2"/>
</dbReference>
<keyword evidence="14" id="KW-1185">Reference proteome</keyword>
<comment type="caution">
    <text evidence="13">The sequence shown here is derived from an EMBL/GenBank/DDBJ whole genome shotgun (WGS) entry which is preliminary data.</text>
</comment>
<sequence>MSEFIGSVWWLIVSLGVLVTFHEFGHYWVARRAGVKVLRFSVGFGKPLWERRGADGTVYAVAAIPLGGYVKMMDEREGDVAPADVARAFNRQSVWKRIAIVAAGPVANLLLCVALFWLMFVLGRPDYAPVVGQAEGIAAQAGLQRGDVLLAVGDRETPTWSEAQLALIPAALDHADVAVRIRTPGGAERTRTLGLSRLPAAFDERRAVDAIGLLPRHLMVPPVVGTVAEGMPAWGVLAEGDHIMAVDGNPVADWTDIGPLVQQLGERGGPAMVEVRRGDERLALEMTPARVTPATGDAYWALGVAAARPAEPAKDATLQYGPLAAVPAAASEALHQAREMFAMIGRALTGRVSVENTVAGPITIARAANAYANHGAAWYLSMLAMLSLSLGILNLLPIPVLDGGHLLYYLIELVKGSPVSDRTMAVGQYIGLALIAGLMGLAFYNDILNNLVR</sequence>
<dbReference type="InterPro" id="IPR036034">
    <property type="entry name" value="PDZ_sf"/>
</dbReference>
<dbReference type="GO" id="GO:0006508">
    <property type="term" value="P:proteolysis"/>
    <property type="evidence" value="ECO:0007669"/>
    <property type="project" value="UniProtKB-KW"/>
</dbReference>
<keyword evidence="11" id="KW-0479">Metal-binding</keyword>
<comment type="subcellular location">
    <subcellularLocation>
        <location evidence="2">Membrane</location>
        <topology evidence="2">Multi-pass membrane protein</topology>
    </subcellularLocation>
</comment>
<evidence type="ECO:0000256" key="4">
    <source>
        <dbReference type="ARBA" id="ARBA00022670"/>
    </source>
</evidence>
<dbReference type="EMBL" id="VLKP01000006">
    <property type="protein sequence ID" value="TWI10585.1"/>
    <property type="molecule type" value="Genomic_DNA"/>
</dbReference>
<feature type="transmembrane region" description="Helical" evidence="11">
    <location>
        <begin position="423"/>
        <end position="444"/>
    </location>
</feature>
<evidence type="ECO:0000256" key="9">
    <source>
        <dbReference type="ARBA" id="ARBA00023049"/>
    </source>
</evidence>
<dbReference type="GO" id="GO:0046872">
    <property type="term" value="F:metal ion binding"/>
    <property type="evidence" value="ECO:0007669"/>
    <property type="project" value="UniProtKB-KW"/>
</dbReference>
<dbReference type="Pfam" id="PF02163">
    <property type="entry name" value="Peptidase_M50"/>
    <property type="match status" value="1"/>
</dbReference>
<keyword evidence="6 11" id="KW-0378">Hydrolase</keyword>
<dbReference type="GO" id="GO:0004222">
    <property type="term" value="F:metalloendopeptidase activity"/>
    <property type="evidence" value="ECO:0007669"/>
    <property type="project" value="InterPro"/>
</dbReference>
<feature type="transmembrane region" description="Helical" evidence="11">
    <location>
        <begin position="6"/>
        <end position="29"/>
    </location>
</feature>
<dbReference type="Proteomes" id="UP000316471">
    <property type="component" value="Unassembled WGS sequence"/>
</dbReference>
<evidence type="ECO:0000256" key="1">
    <source>
        <dbReference type="ARBA" id="ARBA00001947"/>
    </source>
</evidence>
<dbReference type="RefSeq" id="WP_144814390.1">
    <property type="nucleotide sequence ID" value="NZ_VLKP01000006.1"/>
</dbReference>
<dbReference type="PANTHER" id="PTHR42837:SF2">
    <property type="entry name" value="MEMBRANE METALLOPROTEASE ARASP2, CHLOROPLASTIC-RELATED"/>
    <property type="match status" value="1"/>
</dbReference>
<evidence type="ECO:0000256" key="7">
    <source>
        <dbReference type="ARBA" id="ARBA00022833"/>
    </source>
</evidence>
<comment type="cofactor">
    <cofactor evidence="1 11">
        <name>Zn(2+)</name>
        <dbReference type="ChEBI" id="CHEBI:29105"/>
    </cofactor>
</comment>
<dbReference type="InterPro" id="IPR004387">
    <property type="entry name" value="Pept_M50_Zn"/>
</dbReference>
<evidence type="ECO:0000259" key="12">
    <source>
        <dbReference type="SMART" id="SM00228"/>
    </source>
</evidence>
<feature type="domain" description="PDZ" evidence="12">
    <location>
        <begin position="209"/>
        <end position="279"/>
    </location>
</feature>
<evidence type="ECO:0000313" key="14">
    <source>
        <dbReference type="Proteomes" id="UP000316471"/>
    </source>
</evidence>
<evidence type="ECO:0000256" key="8">
    <source>
        <dbReference type="ARBA" id="ARBA00022989"/>
    </source>
</evidence>
<reference evidence="13 14" key="1">
    <citation type="journal article" date="2015" name="Stand. Genomic Sci.">
        <title>Genomic Encyclopedia of Bacterial and Archaeal Type Strains, Phase III: the genomes of soil and plant-associated and newly described type strains.</title>
        <authorList>
            <person name="Whitman W.B."/>
            <person name="Woyke T."/>
            <person name="Klenk H.P."/>
            <person name="Zhou Y."/>
            <person name="Lilburn T.G."/>
            <person name="Beck B.J."/>
            <person name="De Vos P."/>
            <person name="Vandamme P."/>
            <person name="Eisen J.A."/>
            <person name="Garrity G."/>
            <person name="Hugenholtz P."/>
            <person name="Kyrpides N.C."/>
        </authorList>
    </citation>
    <scope>NUCLEOTIDE SEQUENCE [LARGE SCALE GENOMIC DNA]</scope>
    <source>
        <strain evidence="13 14">CGMCC 1.10136</strain>
    </source>
</reference>
<proteinExistence type="inferred from homology"/>
<dbReference type="SMART" id="SM00228">
    <property type="entry name" value="PDZ"/>
    <property type="match status" value="2"/>
</dbReference>
<keyword evidence="7 11" id="KW-0862">Zinc</keyword>
<comment type="similarity">
    <text evidence="3 11">Belongs to the peptidase M50B family.</text>
</comment>
<feature type="transmembrane region" description="Helical" evidence="11">
    <location>
        <begin position="378"/>
        <end position="411"/>
    </location>
</feature>
<evidence type="ECO:0000313" key="13">
    <source>
        <dbReference type="EMBL" id="TWI10585.1"/>
    </source>
</evidence>
<keyword evidence="9 11" id="KW-0482">Metalloprotease</keyword>
<accession>A0A562LSH1</accession>